<feature type="transmembrane region" description="Helical" evidence="6">
    <location>
        <begin position="105"/>
        <end position="124"/>
    </location>
</feature>
<dbReference type="Proteomes" id="UP000032512">
    <property type="component" value="Unassembled WGS sequence"/>
</dbReference>
<comment type="caution">
    <text evidence="8">The sequence shown here is derived from an EMBL/GenBank/DDBJ whole genome shotgun (WGS) entry which is preliminary data.</text>
</comment>
<dbReference type="PANTHER" id="PTHR38459">
    <property type="entry name" value="PROPHAGE BACTOPRENOL-LINKED GLUCOSE TRANSLOCASE HOMOLOG"/>
    <property type="match status" value="1"/>
</dbReference>
<dbReference type="PANTHER" id="PTHR38459:SF1">
    <property type="entry name" value="PROPHAGE BACTOPRENOL-LINKED GLUCOSE TRANSLOCASE HOMOLOG"/>
    <property type="match status" value="1"/>
</dbReference>
<gene>
    <name evidence="8" type="ORF">UB32_12225</name>
</gene>
<evidence type="ECO:0000313" key="8">
    <source>
        <dbReference type="EMBL" id="KIY21736.1"/>
    </source>
</evidence>
<dbReference type="RefSeq" id="WP_044394177.1">
    <property type="nucleotide sequence ID" value="NZ_JXIQ01000096.1"/>
</dbReference>
<evidence type="ECO:0000256" key="1">
    <source>
        <dbReference type="ARBA" id="ARBA00004141"/>
    </source>
</evidence>
<feature type="domain" description="GtrA/DPMS transmembrane" evidence="7">
    <location>
        <begin position="7"/>
        <end position="130"/>
    </location>
</feature>
<protein>
    <submittedName>
        <fullName evidence="8">Polysaccharide biosynthesis protein GtrA</fullName>
    </submittedName>
</protein>
<keyword evidence="4 6" id="KW-1133">Transmembrane helix</keyword>
<dbReference type="GO" id="GO:0005886">
    <property type="term" value="C:plasma membrane"/>
    <property type="evidence" value="ECO:0007669"/>
    <property type="project" value="TreeGrafter"/>
</dbReference>
<dbReference type="InterPro" id="IPR007267">
    <property type="entry name" value="GtrA_DPMS_TM"/>
</dbReference>
<evidence type="ECO:0000256" key="3">
    <source>
        <dbReference type="ARBA" id="ARBA00022692"/>
    </source>
</evidence>
<dbReference type="EMBL" id="JXIQ01000096">
    <property type="protein sequence ID" value="KIY21736.1"/>
    <property type="molecule type" value="Genomic_DNA"/>
</dbReference>
<reference evidence="8 9" key="1">
    <citation type="submission" date="2015-01" db="EMBL/GenBank/DDBJ databases">
        <title>Draft genome sequences of the supercritical CO2 tolerant bacteria Bacillus subterraneus MITOT1 and Bacillus cereus MIT0214.</title>
        <authorList>
            <person name="Peet K.C."/>
            <person name="Thompson J.R."/>
        </authorList>
    </citation>
    <scope>NUCLEOTIDE SEQUENCE [LARGE SCALE GENOMIC DNA]</scope>
    <source>
        <strain evidence="8 9">MITOT1</strain>
    </source>
</reference>
<proteinExistence type="inferred from homology"/>
<feature type="transmembrane region" description="Helical" evidence="6">
    <location>
        <begin position="68"/>
        <end position="85"/>
    </location>
</feature>
<comment type="subcellular location">
    <subcellularLocation>
        <location evidence="1">Membrane</location>
        <topology evidence="1">Multi-pass membrane protein</topology>
    </subcellularLocation>
</comment>
<evidence type="ECO:0000256" key="5">
    <source>
        <dbReference type="ARBA" id="ARBA00023136"/>
    </source>
</evidence>
<feature type="transmembrane region" description="Helical" evidence="6">
    <location>
        <begin position="33"/>
        <end position="52"/>
    </location>
</feature>
<evidence type="ECO:0000256" key="6">
    <source>
        <dbReference type="SAM" id="Phobius"/>
    </source>
</evidence>
<sequence length="140" mass="15846">MNGTFIRFIIVGVGNTVVGLSVMFVLFHLFGLSYWEATFLGNAAGASVSYYFNRNFTFKSNTNVPKSLIRFIIVILSCYFLSFYIGKQAVYWMLAPTEAFSTATLSDIAILFSTVLYTLLNYTLQKFLVFPQKKHIKTLA</sequence>
<evidence type="ECO:0000259" key="7">
    <source>
        <dbReference type="Pfam" id="PF04138"/>
    </source>
</evidence>
<organism evidence="8 9">
    <name type="scientific">Mesobacillus subterraneus</name>
    <dbReference type="NCBI Taxonomy" id="285983"/>
    <lineage>
        <taxon>Bacteria</taxon>
        <taxon>Bacillati</taxon>
        <taxon>Bacillota</taxon>
        <taxon>Bacilli</taxon>
        <taxon>Bacillales</taxon>
        <taxon>Bacillaceae</taxon>
        <taxon>Mesobacillus</taxon>
    </lineage>
</organism>
<dbReference type="InterPro" id="IPR051401">
    <property type="entry name" value="GtrA_CellWall_Glycosyl"/>
</dbReference>
<evidence type="ECO:0000256" key="2">
    <source>
        <dbReference type="ARBA" id="ARBA00009399"/>
    </source>
</evidence>
<dbReference type="Pfam" id="PF04138">
    <property type="entry name" value="GtrA_DPMS_TM"/>
    <property type="match status" value="1"/>
</dbReference>
<evidence type="ECO:0000313" key="9">
    <source>
        <dbReference type="Proteomes" id="UP000032512"/>
    </source>
</evidence>
<name>A0A0D6Z9P4_9BACI</name>
<feature type="transmembrane region" description="Helical" evidence="6">
    <location>
        <begin position="5"/>
        <end position="27"/>
    </location>
</feature>
<keyword evidence="3 6" id="KW-0812">Transmembrane</keyword>
<keyword evidence="9" id="KW-1185">Reference proteome</keyword>
<dbReference type="GO" id="GO:0000271">
    <property type="term" value="P:polysaccharide biosynthetic process"/>
    <property type="evidence" value="ECO:0007669"/>
    <property type="project" value="InterPro"/>
</dbReference>
<dbReference type="PATRIC" id="fig|285983.3.peg.1204"/>
<dbReference type="OrthoDB" id="9812049at2"/>
<evidence type="ECO:0000256" key="4">
    <source>
        <dbReference type="ARBA" id="ARBA00022989"/>
    </source>
</evidence>
<dbReference type="AlphaFoldDB" id="A0A0D6Z9P4"/>
<keyword evidence="5 6" id="KW-0472">Membrane</keyword>
<accession>A0A0D6Z9P4</accession>
<comment type="similarity">
    <text evidence="2">Belongs to the GtrA family.</text>
</comment>